<name>A0A9R1VYL8_LACSA</name>
<feature type="region of interest" description="Disordered" evidence="4">
    <location>
        <begin position="465"/>
        <end position="491"/>
    </location>
</feature>
<protein>
    <recommendedName>
        <fullName evidence="7">WEB family protein</fullName>
    </recommendedName>
</protein>
<feature type="region of interest" description="Disordered" evidence="4">
    <location>
        <begin position="56"/>
        <end position="79"/>
    </location>
</feature>
<keyword evidence="6" id="KW-1185">Reference proteome</keyword>
<evidence type="ECO:0000313" key="6">
    <source>
        <dbReference type="Proteomes" id="UP000235145"/>
    </source>
</evidence>
<feature type="compositionally biased region" description="Polar residues" evidence="4">
    <location>
        <begin position="1"/>
        <end position="14"/>
    </location>
</feature>
<evidence type="ECO:0000313" key="5">
    <source>
        <dbReference type="EMBL" id="KAJ0213768.1"/>
    </source>
</evidence>
<accession>A0A9R1VYL8</accession>
<dbReference type="AlphaFoldDB" id="A0A9R1VYL8"/>
<proteinExistence type="inferred from homology"/>
<feature type="compositionally biased region" description="Basic and acidic residues" evidence="4">
    <location>
        <begin position="419"/>
        <end position="431"/>
    </location>
</feature>
<dbReference type="GO" id="GO:0009904">
    <property type="term" value="P:chloroplast accumulation movement"/>
    <property type="evidence" value="ECO:0000318"/>
    <property type="project" value="GO_Central"/>
</dbReference>
<sequence length="584" mass="66128">MFSFQIRTRPNVATSPSKPAASPSPLTGSPKGSPVVGEIDTRAPFQSVKAAVNLFGETSPKSGKPALRRSRSKNDEKVLEKETELHWTLKELDKYKELVKSSESIKAQARRDLEKARTTLHELTSKLEIIGEDKHAALEITEAAKYKAQQLELLKSSSTELSNDGWEEDLDMERQQYRASANELISTKQELTNLKQDFDAALEAKLAAFQQAADAQHAAKVNNEKMVGLTKEVDQMRETLHRVKLASQKAHEEHLNLIEEKDYRVESTKKAKEELDMKIESLRKEHQLSELRILGQKLEETTEAINVLEEQLREVRVADKETLENAKLEVVEAKKRLEETKEEQVSVAAVVKTLEQELEKVRRDINLLRGDDLKREEQQAELDRIKNEIEEASFEITKATDGIKELELKIKEMVLEAERAKKEEESAKEQTEALNKQAENNKGSNKAAEESLEVALRELEKAKAAQELANEQIQKKTSEKDQAGNDNNNMIKISTEEYEALKRKTDEAEKAADEKIATAMAQVETIKKREKETLEKLEKITEEANGIDESLADALKMAEMAEAAKEAIESELKKFKYKDQKDGN</sequence>
<dbReference type="PANTHER" id="PTHR32054">
    <property type="entry name" value="HEAVY CHAIN, PUTATIVE, EXPRESSED-RELATED-RELATED"/>
    <property type="match status" value="1"/>
</dbReference>
<organism evidence="5 6">
    <name type="scientific">Lactuca sativa</name>
    <name type="common">Garden lettuce</name>
    <dbReference type="NCBI Taxonomy" id="4236"/>
    <lineage>
        <taxon>Eukaryota</taxon>
        <taxon>Viridiplantae</taxon>
        <taxon>Streptophyta</taxon>
        <taxon>Embryophyta</taxon>
        <taxon>Tracheophyta</taxon>
        <taxon>Spermatophyta</taxon>
        <taxon>Magnoliopsida</taxon>
        <taxon>eudicotyledons</taxon>
        <taxon>Gunneridae</taxon>
        <taxon>Pentapetalae</taxon>
        <taxon>asterids</taxon>
        <taxon>campanulids</taxon>
        <taxon>Asterales</taxon>
        <taxon>Asteraceae</taxon>
        <taxon>Cichorioideae</taxon>
        <taxon>Cichorieae</taxon>
        <taxon>Lactucinae</taxon>
        <taxon>Lactuca</taxon>
    </lineage>
</organism>
<comment type="caution">
    <text evidence="5">The sequence shown here is derived from an EMBL/GenBank/DDBJ whole genome shotgun (WGS) entry which is preliminary data.</text>
</comment>
<reference evidence="5 6" key="1">
    <citation type="journal article" date="2017" name="Nat. Commun.">
        <title>Genome assembly with in vitro proximity ligation data and whole-genome triplication in lettuce.</title>
        <authorList>
            <person name="Reyes-Chin-Wo S."/>
            <person name="Wang Z."/>
            <person name="Yang X."/>
            <person name="Kozik A."/>
            <person name="Arikit S."/>
            <person name="Song C."/>
            <person name="Xia L."/>
            <person name="Froenicke L."/>
            <person name="Lavelle D.O."/>
            <person name="Truco M.J."/>
            <person name="Xia R."/>
            <person name="Zhu S."/>
            <person name="Xu C."/>
            <person name="Xu H."/>
            <person name="Xu X."/>
            <person name="Cox K."/>
            <person name="Korf I."/>
            <person name="Meyers B.C."/>
            <person name="Michelmore R.W."/>
        </authorList>
    </citation>
    <scope>NUCLEOTIDE SEQUENCE [LARGE SCALE GENOMIC DNA]</scope>
    <source>
        <strain evidence="6">cv. Salinas</strain>
        <tissue evidence="5">Seedlings</tissue>
    </source>
</reference>
<dbReference type="GO" id="GO:0005829">
    <property type="term" value="C:cytosol"/>
    <property type="evidence" value="ECO:0000318"/>
    <property type="project" value="GO_Central"/>
</dbReference>
<comment type="similarity">
    <text evidence="1">Belongs to the WEB family.</text>
</comment>
<evidence type="ECO:0008006" key="7">
    <source>
        <dbReference type="Google" id="ProtNLM"/>
    </source>
</evidence>
<feature type="region of interest" description="Disordered" evidence="4">
    <location>
        <begin position="419"/>
        <end position="452"/>
    </location>
</feature>
<dbReference type="InterPro" id="IPR008545">
    <property type="entry name" value="Web"/>
</dbReference>
<dbReference type="EMBL" id="NBSK02000004">
    <property type="protein sequence ID" value="KAJ0213768.1"/>
    <property type="molecule type" value="Genomic_DNA"/>
</dbReference>
<feature type="coiled-coil region" evidence="3">
    <location>
        <begin position="92"/>
        <end position="126"/>
    </location>
</feature>
<dbReference type="Proteomes" id="UP000235145">
    <property type="component" value="Unassembled WGS sequence"/>
</dbReference>
<dbReference type="OrthoDB" id="1933125at2759"/>
<evidence type="ECO:0000256" key="4">
    <source>
        <dbReference type="SAM" id="MobiDB-lite"/>
    </source>
</evidence>
<evidence type="ECO:0000256" key="1">
    <source>
        <dbReference type="ARBA" id="ARBA00005485"/>
    </source>
</evidence>
<dbReference type="PANTHER" id="PTHR32054:SF3">
    <property type="entry name" value="HEAVY CHAIN, PUTATIVE, EXPRESSED-RELATED"/>
    <property type="match status" value="1"/>
</dbReference>
<dbReference type="Pfam" id="PF05701">
    <property type="entry name" value="WEMBL"/>
    <property type="match status" value="1"/>
</dbReference>
<dbReference type="GO" id="GO:0009903">
    <property type="term" value="P:chloroplast avoidance movement"/>
    <property type="evidence" value="ECO:0000318"/>
    <property type="project" value="GO_Central"/>
</dbReference>
<evidence type="ECO:0000256" key="2">
    <source>
        <dbReference type="ARBA" id="ARBA00023054"/>
    </source>
</evidence>
<feature type="compositionally biased region" description="Basic and acidic residues" evidence="4">
    <location>
        <begin position="473"/>
        <end position="483"/>
    </location>
</feature>
<feature type="region of interest" description="Disordered" evidence="4">
    <location>
        <begin position="1"/>
        <end position="38"/>
    </location>
</feature>
<feature type="compositionally biased region" description="Low complexity" evidence="4">
    <location>
        <begin position="15"/>
        <end position="25"/>
    </location>
</feature>
<keyword evidence="2 3" id="KW-0175">Coiled coil</keyword>
<evidence type="ECO:0000256" key="3">
    <source>
        <dbReference type="SAM" id="Coils"/>
    </source>
</evidence>
<dbReference type="Gramene" id="rna-gnl|WGS:NBSK|LSAT_4X64000_mrna">
    <property type="protein sequence ID" value="cds-PLY70353.1"/>
    <property type="gene ID" value="gene-LSAT_4X64000"/>
</dbReference>
<gene>
    <name evidence="5" type="ORF">LSAT_V11C400182010</name>
</gene>